<dbReference type="Pfam" id="PF06674">
    <property type="entry name" value="DUF1176"/>
    <property type="match status" value="1"/>
</dbReference>
<evidence type="ECO:0000313" key="2">
    <source>
        <dbReference type="EMBL" id="SFU14308.1"/>
    </source>
</evidence>
<sequence>MRYRGIFTLLFGLFSAPLLWAAPAQHAFSDWQVTCNNQNFCVARNTGEHNGLVMTLERSAGARTAATLRIELGGLNVSVSKEPPIAGRLQLDEQPLMLAGARWQIMPWHLMTSDSETIARFLQTIQEGQTITLQGSKRTISLVGLKAALLFIDSQQKRVGSETAWIKKGDAPSLSVPPVPALKAVAQTNERPTPLTLAELNDLLDYGNWRMNNSPCSLDPMRRQVRVSALTDDKALLMIDCEAGAYNIVDLAWLVSRQKPFVSRPVRLHLPFTPDNGNDEMELMNAVFDEKSSELNTLSKGRGLLDCGVSSRWRFDGQRFRLVRYAQEPACDGWHGPEAWPTLWVTRQEIPWGTLLARK</sequence>
<dbReference type="OrthoDB" id="6183301at2"/>
<dbReference type="InterPro" id="IPR009560">
    <property type="entry name" value="DUF1176"/>
</dbReference>
<organism evidence="2 3">
    <name type="scientific">Kosakonia arachidis</name>
    <dbReference type="NCBI Taxonomy" id="551989"/>
    <lineage>
        <taxon>Bacteria</taxon>
        <taxon>Pseudomonadati</taxon>
        <taxon>Pseudomonadota</taxon>
        <taxon>Gammaproteobacteria</taxon>
        <taxon>Enterobacterales</taxon>
        <taxon>Enterobacteriaceae</taxon>
        <taxon>Kosakonia</taxon>
    </lineage>
</organism>
<dbReference type="EMBL" id="FPAU01000006">
    <property type="protein sequence ID" value="SFU14308.1"/>
    <property type="molecule type" value="Genomic_DNA"/>
</dbReference>
<reference evidence="3" key="1">
    <citation type="submission" date="2016-10" db="EMBL/GenBank/DDBJ databases">
        <authorList>
            <person name="Varghese N."/>
            <person name="Submissions S."/>
        </authorList>
    </citation>
    <scope>NUCLEOTIDE SEQUENCE [LARGE SCALE GENOMIC DNA]</scope>
    <source>
        <strain evidence="3">Ah-143</strain>
    </source>
</reference>
<gene>
    <name evidence="2" type="ORF">SAMN05192562_106137</name>
</gene>
<evidence type="ECO:0000256" key="1">
    <source>
        <dbReference type="SAM" id="SignalP"/>
    </source>
</evidence>
<feature type="signal peptide" evidence="1">
    <location>
        <begin position="1"/>
        <end position="21"/>
    </location>
</feature>
<feature type="chain" id="PRO_5011711385" description="DUF1176 domain-containing protein" evidence="1">
    <location>
        <begin position="22"/>
        <end position="359"/>
    </location>
</feature>
<dbReference type="AlphaFoldDB" id="A0A1I7DRH4"/>
<accession>A0A1I7DRH4</accession>
<keyword evidence="3" id="KW-1185">Reference proteome</keyword>
<protein>
    <recommendedName>
        <fullName evidence="4">DUF1176 domain-containing protein</fullName>
    </recommendedName>
</protein>
<evidence type="ECO:0000313" key="3">
    <source>
        <dbReference type="Proteomes" id="UP000199187"/>
    </source>
</evidence>
<dbReference type="Proteomes" id="UP000199187">
    <property type="component" value="Unassembled WGS sequence"/>
</dbReference>
<evidence type="ECO:0008006" key="4">
    <source>
        <dbReference type="Google" id="ProtNLM"/>
    </source>
</evidence>
<keyword evidence="1" id="KW-0732">Signal</keyword>
<name>A0A1I7DRH4_9ENTR</name>
<dbReference type="RefSeq" id="WP_090124759.1">
    <property type="nucleotide sequence ID" value="NZ_CP045300.1"/>
</dbReference>
<proteinExistence type="predicted"/>